<name>A0A453S9P1_AEGTS</name>
<evidence type="ECO:0000313" key="2">
    <source>
        <dbReference type="Proteomes" id="UP000015105"/>
    </source>
</evidence>
<dbReference type="Gramene" id="AET7Gv20862900.1">
    <property type="protein sequence ID" value="AET7Gv20862900.1"/>
    <property type="gene ID" value="AET7Gv20862900"/>
</dbReference>
<evidence type="ECO:0000313" key="1">
    <source>
        <dbReference type="EnsemblPlants" id="AET7Gv20862900.1"/>
    </source>
</evidence>
<keyword evidence="2" id="KW-1185">Reference proteome</keyword>
<proteinExistence type="predicted"/>
<dbReference type="EnsemblPlants" id="AET7Gv20862900.1">
    <property type="protein sequence ID" value="AET7Gv20862900.1"/>
    <property type="gene ID" value="AET7Gv20862900"/>
</dbReference>
<organism evidence="1 2">
    <name type="scientific">Aegilops tauschii subsp. strangulata</name>
    <name type="common">Goatgrass</name>
    <dbReference type="NCBI Taxonomy" id="200361"/>
    <lineage>
        <taxon>Eukaryota</taxon>
        <taxon>Viridiplantae</taxon>
        <taxon>Streptophyta</taxon>
        <taxon>Embryophyta</taxon>
        <taxon>Tracheophyta</taxon>
        <taxon>Spermatophyta</taxon>
        <taxon>Magnoliopsida</taxon>
        <taxon>Liliopsida</taxon>
        <taxon>Poales</taxon>
        <taxon>Poaceae</taxon>
        <taxon>BOP clade</taxon>
        <taxon>Pooideae</taxon>
        <taxon>Triticodae</taxon>
        <taxon>Triticeae</taxon>
        <taxon>Triticinae</taxon>
        <taxon>Aegilops</taxon>
    </lineage>
</organism>
<protein>
    <submittedName>
        <fullName evidence="1">Uncharacterized protein</fullName>
    </submittedName>
</protein>
<reference evidence="2" key="2">
    <citation type="journal article" date="2017" name="Nat. Plants">
        <title>The Aegilops tauschii genome reveals multiple impacts of transposons.</title>
        <authorList>
            <person name="Zhao G."/>
            <person name="Zou C."/>
            <person name="Li K."/>
            <person name="Wang K."/>
            <person name="Li T."/>
            <person name="Gao L."/>
            <person name="Zhang X."/>
            <person name="Wang H."/>
            <person name="Yang Z."/>
            <person name="Liu X."/>
            <person name="Jiang W."/>
            <person name="Mao L."/>
            <person name="Kong X."/>
            <person name="Jiao Y."/>
            <person name="Jia J."/>
        </authorList>
    </citation>
    <scope>NUCLEOTIDE SEQUENCE [LARGE SCALE GENOMIC DNA]</scope>
    <source>
        <strain evidence="2">cv. AL8/78</strain>
    </source>
</reference>
<reference evidence="1" key="3">
    <citation type="journal article" date="2017" name="Nature">
        <title>Genome sequence of the progenitor of the wheat D genome Aegilops tauschii.</title>
        <authorList>
            <person name="Luo M.C."/>
            <person name="Gu Y.Q."/>
            <person name="Puiu D."/>
            <person name="Wang H."/>
            <person name="Twardziok S.O."/>
            <person name="Deal K.R."/>
            <person name="Huo N."/>
            <person name="Zhu T."/>
            <person name="Wang L."/>
            <person name="Wang Y."/>
            <person name="McGuire P.E."/>
            <person name="Liu S."/>
            <person name="Long H."/>
            <person name="Ramasamy R.K."/>
            <person name="Rodriguez J.C."/>
            <person name="Van S.L."/>
            <person name="Yuan L."/>
            <person name="Wang Z."/>
            <person name="Xia Z."/>
            <person name="Xiao L."/>
            <person name="Anderson O.D."/>
            <person name="Ouyang S."/>
            <person name="Liang Y."/>
            <person name="Zimin A.V."/>
            <person name="Pertea G."/>
            <person name="Qi P."/>
            <person name="Bennetzen J.L."/>
            <person name="Dai X."/>
            <person name="Dawson M.W."/>
            <person name="Muller H.G."/>
            <person name="Kugler K."/>
            <person name="Rivarola-Duarte L."/>
            <person name="Spannagl M."/>
            <person name="Mayer K.F.X."/>
            <person name="Lu F.H."/>
            <person name="Bevan M.W."/>
            <person name="Leroy P."/>
            <person name="Li P."/>
            <person name="You F.M."/>
            <person name="Sun Q."/>
            <person name="Liu Z."/>
            <person name="Lyons E."/>
            <person name="Wicker T."/>
            <person name="Salzberg S.L."/>
            <person name="Devos K.M."/>
            <person name="Dvorak J."/>
        </authorList>
    </citation>
    <scope>NUCLEOTIDE SEQUENCE [LARGE SCALE GENOMIC DNA]</scope>
    <source>
        <strain evidence="1">cv. AL8/78</strain>
    </source>
</reference>
<sequence length="126" mass="13761">PVDAIIPYPHQLLATQPEASFGMALARVSSSSRLLLLPSSTTTSSLLHSFLRPFSTSSVSTRRLSHLRSLPIDASLSQASPLPPAAREEGEVAEALRYTSRRPWKPTCLYYTQGKCTMICAPNCNE</sequence>
<dbReference type="Proteomes" id="UP000015105">
    <property type="component" value="Chromosome 7D"/>
</dbReference>
<dbReference type="AlphaFoldDB" id="A0A453S9P1"/>
<reference evidence="2" key="1">
    <citation type="journal article" date="2014" name="Science">
        <title>Ancient hybridizations among the ancestral genomes of bread wheat.</title>
        <authorList>
            <consortium name="International Wheat Genome Sequencing Consortium,"/>
            <person name="Marcussen T."/>
            <person name="Sandve S.R."/>
            <person name="Heier L."/>
            <person name="Spannagl M."/>
            <person name="Pfeifer M."/>
            <person name="Jakobsen K.S."/>
            <person name="Wulff B.B."/>
            <person name="Steuernagel B."/>
            <person name="Mayer K.F."/>
            <person name="Olsen O.A."/>
        </authorList>
    </citation>
    <scope>NUCLEOTIDE SEQUENCE [LARGE SCALE GENOMIC DNA]</scope>
    <source>
        <strain evidence="2">cv. AL8/78</strain>
    </source>
</reference>
<accession>A0A453S9P1</accession>
<reference evidence="1" key="4">
    <citation type="submission" date="2019-03" db="UniProtKB">
        <authorList>
            <consortium name="EnsemblPlants"/>
        </authorList>
    </citation>
    <scope>IDENTIFICATION</scope>
</reference>
<reference evidence="1" key="5">
    <citation type="journal article" date="2021" name="G3 (Bethesda)">
        <title>Aegilops tauschii genome assembly Aet v5.0 features greater sequence contiguity and improved annotation.</title>
        <authorList>
            <person name="Wang L."/>
            <person name="Zhu T."/>
            <person name="Rodriguez J.C."/>
            <person name="Deal K.R."/>
            <person name="Dubcovsky J."/>
            <person name="McGuire P.E."/>
            <person name="Lux T."/>
            <person name="Spannagl M."/>
            <person name="Mayer K.F.X."/>
            <person name="Baldrich P."/>
            <person name="Meyers B.C."/>
            <person name="Huo N."/>
            <person name="Gu Y.Q."/>
            <person name="Zhou H."/>
            <person name="Devos K.M."/>
            <person name="Bennetzen J.L."/>
            <person name="Unver T."/>
            <person name="Budak H."/>
            <person name="Gulick P.J."/>
            <person name="Galiba G."/>
            <person name="Kalapos B."/>
            <person name="Nelson D.R."/>
            <person name="Li P."/>
            <person name="You F.M."/>
            <person name="Luo M.C."/>
            <person name="Dvorak J."/>
        </authorList>
    </citation>
    <scope>NUCLEOTIDE SEQUENCE [LARGE SCALE GENOMIC DNA]</scope>
    <source>
        <strain evidence="1">cv. AL8/78</strain>
    </source>
</reference>